<dbReference type="EC" id="7.1.1.2" evidence="2"/>
<keyword evidence="2" id="KW-0520">NAD</keyword>
<accession>A0A343VTM4</accession>
<evidence type="ECO:0000313" key="3">
    <source>
        <dbReference type="EMBL" id="AVP26547.1"/>
    </source>
</evidence>
<dbReference type="Pfam" id="PF00499">
    <property type="entry name" value="Oxidored_q3"/>
    <property type="match status" value="1"/>
</dbReference>
<dbReference type="InterPro" id="IPR001457">
    <property type="entry name" value="NADH_UbQ/plastoQ_OxRdtase_su6"/>
</dbReference>
<name>A0A343VTM4_CYANO</name>
<keyword evidence="2" id="KW-0249">Electron transport</keyword>
<dbReference type="PANTHER" id="PTHR33269">
    <property type="entry name" value="NADH-UBIQUINONE OXIDOREDUCTASE CHAIN 6"/>
    <property type="match status" value="1"/>
</dbReference>
<feature type="transmembrane region" description="Helical" evidence="2">
    <location>
        <begin position="140"/>
        <end position="161"/>
    </location>
</feature>
<reference evidence="3" key="1">
    <citation type="journal article" date="2018" name="Mitochondrial DNA Part B Resour">
        <title>The complete mitogenome of ghost jellyfish Cyanea nozakii (Cnidaria, Semaeostomeae, Cyaneidae).</title>
        <authorList>
            <person name="Karagozlu M.Z."/>
            <person name="Ki J.-S."/>
            <person name="Seo Y."/>
            <person name="Kim C.-B."/>
        </authorList>
    </citation>
    <scope>NUCLEOTIDE SEQUENCE</scope>
</reference>
<dbReference type="InterPro" id="IPR042106">
    <property type="entry name" value="Nuo/plastoQ_OxRdtase_6_NuoJ"/>
</dbReference>
<keyword evidence="2" id="KW-1133">Transmembrane helix</keyword>
<dbReference type="Gene3D" id="1.20.120.1200">
    <property type="entry name" value="NADH-ubiquinone/plastoquinone oxidoreductase chain 6, subunit NuoJ"/>
    <property type="match status" value="1"/>
</dbReference>
<evidence type="ECO:0000256" key="1">
    <source>
        <dbReference type="ARBA" id="ARBA00021095"/>
    </source>
</evidence>
<feature type="transmembrane region" description="Helical" evidence="2">
    <location>
        <begin position="53"/>
        <end position="73"/>
    </location>
</feature>
<comment type="subcellular location">
    <subcellularLocation>
        <location evidence="2">Mitochondrion membrane</location>
        <topology evidence="2">Multi-pass membrane protein</topology>
    </subcellularLocation>
</comment>
<keyword evidence="2" id="KW-0830">Ubiquinone</keyword>
<comment type="similarity">
    <text evidence="2">Belongs to the complex I subunit 6 family.</text>
</comment>
<proteinExistence type="inferred from homology"/>
<gene>
    <name evidence="3" type="primary">nad6</name>
</gene>
<feature type="transmembrane region" description="Helical" evidence="2">
    <location>
        <begin position="6"/>
        <end position="22"/>
    </location>
</feature>
<keyword evidence="2" id="KW-1278">Translocase</keyword>
<keyword evidence="2" id="KW-0679">Respiratory chain</keyword>
<feature type="transmembrane region" description="Helical" evidence="2">
    <location>
        <begin position="85"/>
        <end position="104"/>
    </location>
</feature>
<feature type="transmembrane region" description="Helical" evidence="2">
    <location>
        <begin position="29"/>
        <end position="47"/>
    </location>
</feature>
<dbReference type="PANTHER" id="PTHR33269:SF17">
    <property type="entry name" value="NADH-UBIQUINONE OXIDOREDUCTASE CHAIN 6"/>
    <property type="match status" value="1"/>
</dbReference>
<geneLocation type="mitochondrion" evidence="3"/>
<keyword evidence="2" id="KW-0472">Membrane</keyword>
<comment type="catalytic activity">
    <reaction evidence="2">
        <text>a ubiquinone + NADH + 5 H(+)(in) = a ubiquinol + NAD(+) + 4 H(+)(out)</text>
        <dbReference type="Rhea" id="RHEA:29091"/>
        <dbReference type="Rhea" id="RHEA-COMP:9565"/>
        <dbReference type="Rhea" id="RHEA-COMP:9566"/>
        <dbReference type="ChEBI" id="CHEBI:15378"/>
        <dbReference type="ChEBI" id="CHEBI:16389"/>
        <dbReference type="ChEBI" id="CHEBI:17976"/>
        <dbReference type="ChEBI" id="CHEBI:57540"/>
        <dbReference type="ChEBI" id="CHEBI:57945"/>
        <dbReference type="EC" id="7.1.1.2"/>
    </reaction>
</comment>
<protein>
    <recommendedName>
        <fullName evidence="1 2">NADH-ubiquinone oxidoreductase chain 6</fullName>
        <ecNumber evidence="2">7.1.1.2</ecNumber>
    </recommendedName>
</protein>
<dbReference type="GO" id="GO:0008137">
    <property type="term" value="F:NADH dehydrogenase (ubiquinone) activity"/>
    <property type="evidence" value="ECO:0007669"/>
    <property type="project" value="UniProtKB-UniRule"/>
</dbReference>
<evidence type="ECO:0000256" key="2">
    <source>
        <dbReference type="RuleBase" id="RU004430"/>
    </source>
</evidence>
<keyword evidence="2" id="KW-0812">Transmembrane</keyword>
<keyword evidence="2" id="KW-0813">Transport</keyword>
<organism evidence="3">
    <name type="scientific">Cyanea nozakii</name>
    <name type="common">Jellyfish</name>
    <dbReference type="NCBI Taxonomy" id="135523"/>
    <lineage>
        <taxon>Eukaryota</taxon>
        <taxon>Metazoa</taxon>
        <taxon>Cnidaria</taxon>
        <taxon>Scyphozoa</taxon>
        <taxon>Semaeostomeae</taxon>
        <taxon>Cyaneidae</taxon>
        <taxon>Cyanea</taxon>
    </lineage>
</organism>
<sequence length="183" mass="20250">MSLYSIIIAALISSSIMVISSINPVHSIIWLVISFVNAATLFVLINLDFMGMILLVVYVGAIAVLFVFVIMLLNISSENNNLDIYNILPAIVLITLSIVTQITLSGKISNNSVLNQDILKPINFSNPKVLASKFYSLFDIYLIIPSLILLVAMVGTIILTLPESFSSKKQQIFVQTTRDKHYL</sequence>
<dbReference type="AlphaFoldDB" id="A0A343VTM4"/>
<comment type="function">
    <text evidence="2">Core subunit of the mitochondrial membrane respiratory chain NADH dehydrogenase (Complex I) which catalyzes electron transfer from NADH through the respiratory chain, using ubiquinone as an electron acceptor. Essential for the catalytic activity and assembly of complex I.</text>
</comment>
<dbReference type="GO" id="GO:0031966">
    <property type="term" value="C:mitochondrial membrane"/>
    <property type="evidence" value="ECO:0007669"/>
    <property type="project" value="UniProtKB-SubCell"/>
</dbReference>
<dbReference type="EMBL" id="MG735260">
    <property type="protein sequence ID" value="AVP26547.1"/>
    <property type="molecule type" value="Genomic_DNA"/>
</dbReference>
<keyword evidence="2 3" id="KW-0496">Mitochondrion</keyword>